<accession>A0ABN2XAE2</accession>
<evidence type="ECO:0000313" key="2">
    <source>
        <dbReference type="Proteomes" id="UP001500443"/>
    </source>
</evidence>
<protein>
    <submittedName>
        <fullName evidence="1">Uncharacterized protein</fullName>
    </submittedName>
</protein>
<name>A0ABN2XAE2_9ACTN</name>
<evidence type="ECO:0000313" key="1">
    <source>
        <dbReference type="EMBL" id="GAA2107588.1"/>
    </source>
</evidence>
<dbReference type="RefSeq" id="WP_344286968.1">
    <property type="nucleotide sequence ID" value="NZ_BAAAPF010000003.1"/>
</dbReference>
<comment type="caution">
    <text evidence="1">The sequence shown here is derived from an EMBL/GenBank/DDBJ whole genome shotgun (WGS) entry which is preliminary data.</text>
</comment>
<sequence length="126" mass="13503">MTYDAPTRTRDYRGTLMREGRPVAVRTHAHGTEPAALTLTTVDAAAALLAQLVVRWPVGAEVEHTGTGRTGRVSLDDPATIPGLHTGRPSAVCLSPRGDLVCVKVVDGLSALTWVPAERLRRTGRR</sequence>
<dbReference type="EMBL" id="BAAAPF010000003">
    <property type="protein sequence ID" value="GAA2107588.1"/>
    <property type="molecule type" value="Genomic_DNA"/>
</dbReference>
<reference evidence="1 2" key="1">
    <citation type="journal article" date="2019" name="Int. J. Syst. Evol. Microbiol.">
        <title>The Global Catalogue of Microorganisms (GCM) 10K type strain sequencing project: providing services to taxonomists for standard genome sequencing and annotation.</title>
        <authorList>
            <consortium name="The Broad Institute Genomics Platform"/>
            <consortium name="The Broad Institute Genome Sequencing Center for Infectious Disease"/>
            <person name="Wu L."/>
            <person name="Ma J."/>
        </authorList>
    </citation>
    <scope>NUCLEOTIDE SEQUENCE [LARGE SCALE GENOMIC DNA]</scope>
    <source>
        <strain evidence="1 2">JCM 15481</strain>
    </source>
</reference>
<proteinExistence type="predicted"/>
<organism evidence="1 2">
    <name type="scientific">Streptomyces synnematoformans</name>
    <dbReference type="NCBI Taxonomy" id="415721"/>
    <lineage>
        <taxon>Bacteria</taxon>
        <taxon>Bacillati</taxon>
        <taxon>Actinomycetota</taxon>
        <taxon>Actinomycetes</taxon>
        <taxon>Kitasatosporales</taxon>
        <taxon>Streptomycetaceae</taxon>
        <taxon>Streptomyces</taxon>
    </lineage>
</organism>
<gene>
    <name evidence="1" type="ORF">GCM10009802_02790</name>
</gene>
<dbReference type="Proteomes" id="UP001500443">
    <property type="component" value="Unassembled WGS sequence"/>
</dbReference>
<keyword evidence="2" id="KW-1185">Reference proteome</keyword>